<dbReference type="PANTHER" id="PTHR43481:SF4">
    <property type="entry name" value="GLYCEROL-1-PHOSPHATE PHOSPHOHYDROLASE 1-RELATED"/>
    <property type="match status" value="1"/>
</dbReference>
<dbReference type="Proteomes" id="UP000655044">
    <property type="component" value="Unassembled WGS sequence"/>
</dbReference>
<dbReference type="PRINTS" id="PR00413">
    <property type="entry name" value="HADHALOGNASE"/>
</dbReference>
<dbReference type="RefSeq" id="WP_068924066.1">
    <property type="nucleotide sequence ID" value="NZ_BMQP01000005.1"/>
</dbReference>
<dbReference type="InterPro" id="IPR041492">
    <property type="entry name" value="HAD_2"/>
</dbReference>
<organism evidence="1 2">
    <name type="scientific">Planobispora rosea</name>
    <dbReference type="NCBI Taxonomy" id="35762"/>
    <lineage>
        <taxon>Bacteria</taxon>
        <taxon>Bacillati</taxon>
        <taxon>Actinomycetota</taxon>
        <taxon>Actinomycetes</taxon>
        <taxon>Streptosporangiales</taxon>
        <taxon>Streptosporangiaceae</taxon>
        <taxon>Planobispora</taxon>
    </lineage>
</organism>
<dbReference type="InterPro" id="IPR023214">
    <property type="entry name" value="HAD_sf"/>
</dbReference>
<dbReference type="PANTHER" id="PTHR43481">
    <property type="entry name" value="FRUCTOSE-1-PHOSPHATE PHOSPHATASE"/>
    <property type="match status" value="1"/>
</dbReference>
<sequence length="263" mass="26955">MSPLTRRTAAALAGRRAWLCDLDGTLVDSAPAHEAAFRAALAEISPGSLGSFDYGAHTGASTRQVVEDLGVDPALVERVAGRKQQLYRAYVRGGAVAVLPGAHRLLALLADRGCAAYLVTSGSRDSVTRVLDACALTGYFRGVLTADDVSCSKPDPGFYRQACRTWAVDPARAVVLEDSSHGVASAVGAGLLTLQVHGGAPAAGAVPVRDLEEIVSLLEAGGIDEAAGPDDTEAPGVKAPGVKALNTEALDTEALDMEGNPVG</sequence>
<dbReference type="InterPro" id="IPR036412">
    <property type="entry name" value="HAD-like_sf"/>
</dbReference>
<name>A0A8J3RYC2_PLARO</name>
<keyword evidence="2" id="KW-1185">Reference proteome</keyword>
<dbReference type="GO" id="GO:0050308">
    <property type="term" value="F:sugar-phosphatase activity"/>
    <property type="evidence" value="ECO:0007669"/>
    <property type="project" value="TreeGrafter"/>
</dbReference>
<dbReference type="Pfam" id="PF13419">
    <property type="entry name" value="HAD_2"/>
    <property type="match status" value="1"/>
</dbReference>
<evidence type="ECO:0000313" key="1">
    <source>
        <dbReference type="EMBL" id="GIH83558.1"/>
    </source>
</evidence>
<protein>
    <submittedName>
        <fullName evidence="1">Hydrolase</fullName>
    </submittedName>
</protein>
<dbReference type="SFLD" id="SFLDS00003">
    <property type="entry name" value="Haloacid_Dehalogenase"/>
    <property type="match status" value="1"/>
</dbReference>
<dbReference type="AlphaFoldDB" id="A0A8J3RYC2"/>
<reference evidence="1" key="1">
    <citation type="submission" date="2021-01" db="EMBL/GenBank/DDBJ databases">
        <title>Whole genome shotgun sequence of Planobispora rosea NBRC 15558.</title>
        <authorList>
            <person name="Komaki H."/>
            <person name="Tamura T."/>
        </authorList>
    </citation>
    <scope>NUCLEOTIDE SEQUENCE</scope>
    <source>
        <strain evidence="1">NBRC 15558</strain>
    </source>
</reference>
<dbReference type="EMBL" id="BOOI01000015">
    <property type="protein sequence ID" value="GIH83558.1"/>
    <property type="molecule type" value="Genomic_DNA"/>
</dbReference>
<keyword evidence="1" id="KW-0378">Hydrolase</keyword>
<evidence type="ECO:0000313" key="2">
    <source>
        <dbReference type="Proteomes" id="UP000655044"/>
    </source>
</evidence>
<dbReference type="CDD" id="cd07505">
    <property type="entry name" value="HAD_BPGM-like"/>
    <property type="match status" value="1"/>
</dbReference>
<proteinExistence type="predicted"/>
<dbReference type="InterPro" id="IPR023198">
    <property type="entry name" value="PGP-like_dom2"/>
</dbReference>
<dbReference type="NCBIfam" id="TIGR01509">
    <property type="entry name" value="HAD-SF-IA-v3"/>
    <property type="match status" value="1"/>
</dbReference>
<dbReference type="SFLD" id="SFLDG01129">
    <property type="entry name" value="C1.5:_HAD__Beta-PGM__Phosphata"/>
    <property type="match status" value="1"/>
</dbReference>
<dbReference type="InterPro" id="IPR051806">
    <property type="entry name" value="HAD-like_SPP"/>
</dbReference>
<accession>A0A8J3RYC2</accession>
<comment type="caution">
    <text evidence="1">The sequence shown here is derived from an EMBL/GenBank/DDBJ whole genome shotgun (WGS) entry which is preliminary data.</text>
</comment>
<gene>
    <name evidence="1" type="ORF">Pro02_19660</name>
</gene>
<dbReference type="SUPFAM" id="SSF56784">
    <property type="entry name" value="HAD-like"/>
    <property type="match status" value="1"/>
</dbReference>
<dbReference type="InterPro" id="IPR006439">
    <property type="entry name" value="HAD-SF_hydro_IA"/>
</dbReference>
<dbReference type="Gene3D" id="1.10.150.240">
    <property type="entry name" value="Putative phosphatase, domain 2"/>
    <property type="match status" value="1"/>
</dbReference>
<dbReference type="Gene3D" id="3.40.50.1000">
    <property type="entry name" value="HAD superfamily/HAD-like"/>
    <property type="match status" value="1"/>
</dbReference>